<gene>
    <name evidence="3" type="ORF">F7Q92_18495</name>
</gene>
<keyword evidence="4" id="KW-1185">Reference proteome</keyword>
<dbReference type="OrthoDB" id="9813903at2"/>
<dbReference type="PANTHER" id="PTHR33121">
    <property type="entry name" value="CYCLIC DI-GMP PHOSPHODIESTERASE PDEF"/>
    <property type="match status" value="1"/>
</dbReference>
<evidence type="ECO:0000313" key="3">
    <source>
        <dbReference type="EMBL" id="KAB0575585.1"/>
    </source>
</evidence>
<accession>A0A643F7H5</accession>
<evidence type="ECO:0000313" key="4">
    <source>
        <dbReference type="Proteomes" id="UP000430120"/>
    </source>
</evidence>
<feature type="compositionally biased region" description="Polar residues" evidence="1">
    <location>
        <begin position="1"/>
        <end position="20"/>
    </location>
</feature>
<reference evidence="3 4" key="1">
    <citation type="submission" date="2019-09" db="EMBL/GenBank/DDBJ databases">
        <title>Draft genome sequences of 48 bacterial type strains from the CCUG.</title>
        <authorList>
            <person name="Tunovic T."/>
            <person name="Pineiro-Iglesias B."/>
            <person name="Unosson C."/>
            <person name="Inganas E."/>
            <person name="Ohlen M."/>
            <person name="Cardew S."/>
            <person name="Jensie-Markopoulos S."/>
            <person name="Salva-Serra F."/>
            <person name="Jaen-Luchoro D."/>
            <person name="Karlsson R."/>
            <person name="Svensson-Stadler L."/>
            <person name="Chun J."/>
            <person name="Moore E."/>
        </authorList>
    </citation>
    <scope>NUCLEOTIDE SEQUENCE [LARGE SCALE GENOMIC DNA]</scope>
    <source>
        <strain evidence="3 4">CCUG 30977</strain>
    </source>
</reference>
<name>A0A643F7H5_IDEDE</name>
<dbReference type="Pfam" id="PF00563">
    <property type="entry name" value="EAL"/>
    <property type="match status" value="1"/>
</dbReference>
<dbReference type="InterPro" id="IPR001633">
    <property type="entry name" value="EAL_dom"/>
</dbReference>
<dbReference type="InterPro" id="IPR035919">
    <property type="entry name" value="EAL_sf"/>
</dbReference>
<dbReference type="Proteomes" id="UP000430120">
    <property type="component" value="Unassembled WGS sequence"/>
</dbReference>
<sequence>MAQTSPTPDSSPQATPDTRSPTCGGGGPGPCTICGQGQDPDIDFTFAYQPIVDGRSGQVFAHEALVRGVAGEPAPSVLDRVVEANRYSFDQACRVRAIDLACDLGLIERGNEKLSINFLPHAVYRPEVCIQTTLQAAHRRGLDVSSIIFEVTEGERIEDGPWFAEILREYRRQGFLTAIDDFGAGYAGLRLLSDFQPDLIKLDMDLVRHVDTLRPRQAIARAVIRLAQDLGIRLVVEGVETAGERDFFLHEGVTLFQGYLFSRPLFRGLASAPLRG</sequence>
<feature type="domain" description="EAL" evidence="2">
    <location>
        <begin position="27"/>
        <end position="276"/>
    </location>
</feature>
<dbReference type="AlphaFoldDB" id="A0A643F7H5"/>
<dbReference type="SMART" id="SM00052">
    <property type="entry name" value="EAL"/>
    <property type="match status" value="1"/>
</dbReference>
<dbReference type="RefSeq" id="WP_151125571.1">
    <property type="nucleotide sequence ID" value="NZ_CP088082.1"/>
</dbReference>
<evidence type="ECO:0000256" key="1">
    <source>
        <dbReference type="SAM" id="MobiDB-lite"/>
    </source>
</evidence>
<dbReference type="EMBL" id="VZPB01000063">
    <property type="protein sequence ID" value="KAB0575585.1"/>
    <property type="molecule type" value="Genomic_DNA"/>
</dbReference>
<dbReference type="Gene3D" id="3.20.20.450">
    <property type="entry name" value="EAL domain"/>
    <property type="match status" value="1"/>
</dbReference>
<feature type="region of interest" description="Disordered" evidence="1">
    <location>
        <begin position="1"/>
        <end position="25"/>
    </location>
</feature>
<evidence type="ECO:0000259" key="2">
    <source>
        <dbReference type="PROSITE" id="PS50883"/>
    </source>
</evidence>
<dbReference type="SUPFAM" id="SSF141868">
    <property type="entry name" value="EAL domain-like"/>
    <property type="match status" value="1"/>
</dbReference>
<protein>
    <submittedName>
        <fullName evidence="3">EAL domain-containing protein</fullName>
    </submittedName>
</protein>
<comment type="caution">
    <text evidence="3">The sequence shown here is derived from an EMBL/GenBank/DDBJ whole genome shotgun (WGS) entry which is preliminary data.</text>
</comment>
<proteinExistence type="predicted"/>
<dbReference type="PANTHER" id="PTHR33121:SF15">
    <property type="entry name" value="BLUE LIGHT- AND TEMPERATURE-REGULATED ANTIREPRESSOR BLUF"/>
    <property type="match status" value="1"/>
</dbReference>
<dbReference type="GO" id="GO:0071111">
    <property type="term" value="F:cyclic-guanylate-specific phosphodiesterase activity"/>
    <property type="evidence" value="ECO:0007669"/>
    <property type="project" value="InterPro"/>
</dbReference>
<organism evidence="3 4">
    <name type="scientific">Ideonella dechloratans</name>
    <dbReference type="NCBI Taxonomy" id="36863"/>
    <lineage>
        <taxon>Bacteria</taxon>
        <taxon>Pseudomonadati</taxon>
        <taxon>Pseudomonadota</taxon>
        <taxon>Betaproteobacteria</taxon>
        <taxon>Burkholderiales</taxon>
        <taxon>Sphaerotilaceae</taxon>
        <taxon>Ideonella</taxon>
    </lineage>
</organism>
<dbReference type="PROSITE" id="PS50883">
    <property type="entry name" value="EAL"/>
    <property type="match status" value="1"/>
</dbReference>
<dbReference type="CDD" id="cd01948">
    <property type="entry name" value="EAL"/>
    <property type="match status" value="1"/>
</dbReference>
<dbReference type="InterPro" id="IPR050706">
    <property type="entry name" value="Cyclic-di-GMP_PDE-like"/>
</dbReference>